<proteinExistence type="predicted"/>
<dbReference type="EMBL" id="REGN01003572">
    <property type="protein sequence ID" value="RNA21869.1"/>
    <property type="molecule type" value="Genomic_DNA"/>
</dbReference>
<feature type="transmembrane region" description="Helical" evidence="1">
    <location>
        <begin position="75"/>
        <end position="93"/>
    </location>
</feature>
<accession>A0A3M7REK4</accession>
<keyword evidence="1" id="KW-0472">Membrane</keyword>
<reference evidence="2 3" key="1">
    <citation type="journal article" date="2018" name="Sci. Rep.">
        <title>Genomic signatures of local adaptation to the degree of environmental predictability in rotifers.</title>
        <authorList>
            <person name="Franch-Gras L."/>
            <person name="Hahn C."/>
            <person name="Garcia-Roger E.M."/>
            <person name="Carmona M.J."/>
            <person name="Serra M."/>
            <person name="Gomez A."/>
        </authorList>
    </citation>
    <scope>NUCLEOTIDE SEQUENCE [LARGE SCALE GENOMIC DNA]</scope>
    <source>
        <strain evidence="2">HYR1</strain>
    </source>
</reference>
<evidence type="ECO:0000313" key="3">
    <source>
        <dbReference type="Proteomes" id="UP000276133"/>
    </source>
</evidence>
<organism evidence="2 3">
    <name type="scientific">Brachionus plicatilis</name>
    <name type="common">Marine rotifer</name>
    <name type="synonym">Brachionus muelleri</name>
    <dbReference type="NCBI Taxonomy" id="10195"/>
    <lineage>
        <taxon>Eukaryota</taxon>
        <taxon>Metazoa</taxon>
        <taxon>Spiralia</taxon>
        <taxon>Gnathifera</taxon>
        <taxon>Rotifera</taxon>
        <taxon>Eurotatoria</taxon>
        <taxon>Monogononta</taxon>
        <taxon>Pseudotrocha</taxon>
        <taxon>Ploima</taxon>
        <taxon>Brachionidae</taxon>
        <taxon>Brachionus</taxon>
    </lineage>
</organism>
<keyword evidence="1" id="KW-0812">Transmembrane</keyword>
<keyword evidence="3" id="KW-1185">Reference proteome</keyword>
<dbReference type="Proteomes" id="UP000276133">
    <property type="component" value="Unassembled WGS sequence"/>
</dbReference>
<protein>
    <submittedName>
        <fullName evidence="2">Uncharacterized protein</fullName>
    </submittedName>
</protein>
<gene>
    <name evidence="2" type="ORF">BpHYR1_029323</name>
</gene>
<comment type="caution">
    <text evidence="2">The sequence shown here is derived from an EMBL/GenBank/DDBJ whole genome shotgun (WGS) entry which is preliminary data.</text>
</comment>
<dbReference type="AlphaFoldDB" id="A0A3M7REK4"/>
<keyword evidence="1" id="KW-1133">Transmembrane helix</keyword>
<evidence type="ECO:0000256" key="1">
    <source>
        <dbReference type="SAM" id="Phobius"/>
    </source>
</evidence>
<name>A0A3M7REK4_BRAPC</name>
<sequence length="129" mass="15363">MEDPECHLANIFKLFFEKYICIDDLHTFLRPKINVLLKSSLEKWSVLIFSERNDNFCRNTVTRGFPVLQIPRRSLYFLFAWYFDFNILLFLYIKNEKEKKLEKYLIAKFDSQSLLLLLLLLLSSTPSGA</sequence>
<evidence type="ECO:0000313" key="2">
    <source>
        <dbReference type="EMBL" id="RNA21869.1"/>
    </source>
</evidence>